<dbReference type="EMBL" id="NAJN01001447">
    <property type="protein sequence ID" value="TKA63124.1"/>
    <property type="molecule type" value="Genomic_DNA"/>
</dbReference>
<accession>A0A4U0WJA7</accession>
<dbReference type="Proteomes" id="UP000308768">
    <property type="component" value="Unassembled WGS sequence"/>
</dbReference>
<protein>
    <submittedName>
        <fullName evidence="2">Uncharacterized protein</fullName>
    </submittedName>
</protein>
<feature type="region of interest" description="Disordered" evidence="1">
    <location>
        <begin position="1"/>
        <end position="31"/>
    </location>
</feature>
<reference evidence="2 3" key="1">
    <citation type="submission" date="2017-03" db="EMBL/GenBank/DDBJ databases">
        <title>Genomes of endolithic fungi from Antarctica.</title>
        <authorList>
            <person name="Coleine C."/>
            <person name="Masonjones S."/>
            <person name="Stajich J.E."/>
        </authorList>
    </citation>
    <scope>NUCLEOTIDE SEQUENCE [LARGE SCALE GENOMIC DNA]</scope>
    <source>
        <strain evidence="2 3">CCFEE 5187</strain>
    </source>
</reference>
<name>A0A4U0WJA7_9PEZI</name>
<evidence type="ECO:0000313" key="2">
    <source>
        <dbReference type="EMBL" id="TKA63124.1"/>
    </source>
</evidence>
<feature type="compositionally biased region" description="Basic and acidic residues" evidence="1">
    <location>
        <begin position="21"/>
        <end position="31"/>
    </location>
</feature>
<keyword evidence="3" id="KW-1185">Reference proteome</keyword>
<evidence type="ECO:0000256" key="1">
    <source>
        <dbReference type="SAM" id="MobiDB-lite"/>
    </source>
</evidence>
<comment type="caution">
    <text evidence="2">The sequence shown here is derived from an EMBL/GenBank/DDBJ whole genome shotgun (WGS) entry which is preliminary data.</text>
</comment>
<dbReference type="AlphaFoldDB" id="A0A4U0WJA7"/>
<gene>
    <name evidence="2" type="ORF">B0A49_09128</name>
</gene>
<evidence type="ECO:0000313" key="3">
    <source>
        <dbReference type="Proteomes" id="UP000308768"/>
    </source>
</evidence>
<sequence>MAINEETKWSIGRQKMSQHSHGNDRSWKETPDAFECAPQPLVVGDAEPVLLIPSIDTDRAVVLLSSAWDGSDMLLSAACVLSLGYLDAIETAHVSGEHNIFKARTPEDMLHAIFNNGMPAFSVVNETDYAQECANLSESVGSTRFSSTSQGDDFSLPQNQDNSILDVLANTREAAGIQLHLLTGGAASSDALERSYFTTQANGVAIGSGLRLWNDVRNILSNFLCLQRSLREDTCDVGDLSYDLSAPTDPQPPDQMDRHARHSRAVYAEQNYTPLANNAAAASPFLRASPSVLCMNSSWLRISQAALQMEADKMQQVRREMPFAGLRVVQEHPRAEGLGWLSLAGVRGARIRTSTVWTYGLPSKFMLAKRFLVLGQPSVYIFPMLASTTVSRPRQILESKATIPHCDLDLRNLPSAFPIPLQVSAQNVSEARHTESGVVAVSIPPTTIARENTTSPSLTSALRLKRSPTSTTQRSPTHVLPPRAIGGLRIPDSRCPVPHHSTASSVVVVVVVFTLRHDRYYPSALPAPAPAVRALDVGALAQKPADRAAASLRISSSGVGGMRSCRLRCTGGSLCSF</sequence>
<organism evidence="2 3">
    <name type="scientific">Cryomyces minteri</name>
    <dbReference type="NCBI Taxonomy" id="331657"/>
    <lineage>
        <taxon>Eukaryota</taxon>
        <taxon>Fungi</taxon>
        <taxon>Dikarya</taxon>
        <taxon>Ascomycota</taxon>
        <taxon>Pezizomycotina</taxon>
        <taxon>Dothideomycetes</taxon>
        <taxon>Dothideomycetes incertae sedis</taxon>
        <taxon>Cryomyces</taxon>
    </lineage>
</organism>
<proteinExistence type="predicted"/>